<organism evidence="1 2">
    <name type="scientific">Didymella exigua CBS 183.55</name>
    <dbReference type="NCBI Taxonomy" id="1150837"/>
    <lineage>
        <taxon>Eukaryota</taxon>
        <taxon>Fungi</taxon>
        <taxon>Dikarya</taxon>
        <taxon>Ascomycota</taxon>
        <taxon>Pezizomycotina</taxon>
        <taxon>Dothideomycetes</taxon>
        <taxon>Pleosporomycetidae</taxon>
        <taxon>Pleosporales</taxon>
        <taxon>Pleosporineae</taxon>
        <taxon>Didymellaceae</taxon>
        <taxon>Didymella</taxon>
    </lineage>
</organism>
<protein>
    <submittedName>
        <fullName evidence="1">Uncharacterized protein</fullName>
    </submittedName>
</protein>
<reference evidence="1" key="1">
    <citation type="journal article" date="2020" name="Stud. Mycol.">
        <title>101 Dothideomycetes genomes: a test case for predicting lifestyles and emergence of pathogens.</title>
        <authorList>
            <person name="Haridas S."/>
            <person name="Albert R."/>
            <person name="Binder M."/>
            <person name="Bloem J."/>
            <person name="Labutti K."/>
            <person name="Salamov A."/>
            <person name="Andreopoulos B."/>
            <person name="Baker S."/>
            <person name="Barry K."/>
            <person name="Bills G."/>
            <person name="Bluhm B."/>
            <person name="Cannon C."/>
            <person name="Castanera R."/>
            <person name="Culley D."/>
            <person name="Daum C."/>
            <person name="Ezra D."/>
            <person name="Gonzalez J."/>
            <person name="Henrissat B."/>
            <person name="Kuo A."/>
            <person name="Liang C."/>
            <person name="Lipzen A."/>
            <person name="Lutzoni F."/>
            <person name="Magnuson J."/>
            <person name="Mondo S."/>
            <person name="Nolan M."/>
            <person name="Ohm R."/>
            <person name="Pangilinan J."/>
            <person name="Park H.-J."/>
            <person name="Ramirez L."/>
            <person name="Alfaro M."/>
            <person name="Sun H."/>
            <person name="Tritt A."/>
            <person name="Yoshinaga Y."/>
            <person name="Zwiers L.-H."/>
            <person name="Turgeon B."/>
            <person name="Goodwin S."/>
            <person name="Spatafora J."/>
            <person name="Crous P."/>
            <person name="Grigoriev I."/>
        </authorList>
    </citation>
    <scope>NUCLEOTIDE SEQUENCE</scope>
    <source>
        <strain evidence="1">CBS 183.55</strain>
    </source>
</reference>
<sequence>MRSRDSGGFMSIGASVKSWRTGRCVVEAPLRPCEEVQRVYWQANLVTSTPTVSMRTGTAMHRNLLCFSDWIRFTLHRFRSWLVDGVDRGWWMEQTVDNTPPYLNSLQYHSSHRRIVALEGIYSPGTSTSFSCRPNAHRRHKSRALTRTYRDKSDQLPPINMSVRARTDPESVAVYPLLQLFMC</sequence>
<dbReference type="Proteomes" id="UP000800082">
    <property type="component" value="Unassembled WGS sequence"/>
</dbReference>
<evidence type="ECO:0000313" key="1">
    <source>
        <dbReference type="EMBL" id="KAF1930167.1"/>
    </source>
</evidence>
<name>A0A6A5RY38_9PLEO</name>
<keyword evidence="2" id="KW-1185">Reference proteome</keyword>
<evidence type="ECO:0000313" key="2">
    <source>
        <dbReference type="Proteomes" id="UP000800082"/>
    </source>
</evidence>
<accession>A0A6A5RY38</accession>
<dbReference type="AlphaFoldDB" id="A0A6A5RY38"/>
<proteinExistence type="predicted"/>
<dbReference type="EMBL" id="ML978964">
    <property type="protein sequence ID" value="KAF1930167.1"/>
    <property type="molecule type" value="Genomic_DNA"/>
</dbReference>
<dbReference type="RefSeq" id="XP_033450415.1">
    <property type="nucleotide sequence ID" value="XM_033589911.1"/>
</dbReference>
<dbReference type="GeneID" id="54347560"/>
<gene>
    <name evidence="1" type="ORF">M421DRAFT_385830</name>
</gene>